<dbReference type="Proteomes" id="UP000308713">
    <property type="component" value="Unassembled WGS sequence"/>
</dbReference>
<dbReference type="RefSeq" id="WP_139694518.1">
    <property type="nucleotide sequence ID" value="NZ_CP074074.1"/>
</dbReference>
<dbReference type="OrthoDB" id="1452530at2"/>
<organism evidence="2 3">
    <name type="scientific">Allotamlana fucoidanivorans</name>
    <dbReference type="NCBI Taxonomy" id="2583814"/>
    <lineage>
        <taxon>Bacteria</taxon>
        <taxon>Pseudomonadati</taxon>
        <taxon>Bacteroidota</taxon>
        <taxon>Flavobacteriia</taxon>
        <taxon>Flavobacteriales</taxon>
        <taxon>Flavobacteriaceae</taxon>
        <taxon>Allotamlana</taxon>
    </lineage>
</organism>
<protein>
    <submittedName>
        <fullName evidence="2">Uncharacterized protein</fullName>
    </submittedName>
</protein>
<sequence length="355" mass="40916">MSKESQSAQPSEEVDLGQLFKLIGNAFDRFFKFIGRIFYNIFLAFVWLVFFIKRQAIKLVIAAVIGVGLGFVLQKTSSPVYKSYITVKQNYETGEDLYNAISYLNDLLSQEDSVVLGRVLDVEVSKAAKILKFDIKPVVNENQRIKEYDAYIKTLDSTVAATILYEDYLQNYTDYDHNIQQITLKSSVRSNFQLVFSKIIDYVNTNPYFVKEQKKDIEELTNNKLAIEQALEVSDSLKSTYKRVLENTLLDKNKSEIGITFEGSSDKDKTKEFDLYKSDIELRRELVAIDRKIADKSEILEVLSRKQDSGFVDNKREIFGVSMGAKIFYGVLLFCLTFIVLLGLDFIKFLERFKR</sequence>
<keyword evidence="1" id="KW-0812">Transmembrane</keyword>
<dbReference type="AlphaFoldDB" id="A0A5C4SRK1"/>
<evidence type="ECO:0000256" key="1">
    <source>
        <dbReference type="SAM" id="Phobius"/>
    </source>
</evidence>
<reference evidence="2 3" key="1">
    <citation type="submission" date="2019-05" db="EMBL/GenBank/DDBJ databases">
        <title>Tamlana fucoidanivorans sp. nov., isolated from the surface of algae collected from Fujian province in China.</title>
        <authorList>
            <person name="Li J."/>
        </authorList>
    </citation>
    <scope>NUCLEOTIDE SEQUENCE [LARGE SCALE GENOMIC DNA]</scope>
    <source>
        <strain evidence="2 3">CW2-9</strain>
    </source>
</reference>
<dbReference type="EMBL" id="VDCS01000001">
    <property type="protein sequence ID" value="TNJ47056.1"/>
    <property type="molecule type" value="Genomic_DNA"/>
</dbReference>
<evidence type="ECO:0000313" key="3">
    <source>
        <dbReference type="Proteomes" id="UP000308713"/>
    </source>
</evidence>
<keyword evidence="3" id="KW-1185">Reference proteome</keyword>
<feature type="transmembrane region" description="Helical" evidence="1">
    <location>
        <begin position="30"/>
        <end position="49"/>
    </location>
</feature>
<proteinExistence type="predicted"/>
<feature type="transmembrane region" description="Helical" evidence="1">
    <location>
        <begin position="56"/>
        <end position="73"/>
    </location>
</feature>
<accession>A0A5C4SRK1</accession>
<gene>
    <name evidence="2" type="ORF">FGF67_00595</name>
</gene>
<keyword evidence="1" id="KW-1133">Transmembrane helix</keyword>
<comment type="caution">
    <text evidence="2">The sequence shown here is derived from an EMBL/GenBank/DDBJ whole genome shotgun (WGS) entry which is preliminary data.</text>
</comment>
<evidence type="ECO:0000313" key="2">
    <source>
        <dbReference type="EMBL" id="TNJ47056.1"/>
    </source>
</evidence>
<name>A0A5C4SRK1_9FLAO</name>
<feature type="transmembrane region" description="Helical" evidence="1">
    <location>
        <begin position="327"/>
        <end position="347"/>
    </location>
</feature>
<keyword evidence="1" id="KW-0472">Membrane</keyword>